<gene>
    <name evidence="2" type="ORF">Hypma_011941</name>
</gene>
<dbReference type="InParanoid" id="A0A369JL79"/>
<organism evidence="2 3">
    <name type="scientific">Hypsizygus marmoreus</name>
    <name type="common">White beech mushroom</name>
    <name type="synonym">Agaricus marmoreus</name>
    <dbReference type="NCBI Taxonomy" id="39966"/>
    <lineage>
        <taxon>Eukaryota</taxon>
        <taxon>Fungi</taxon>
        <taxon>Dikarya</taxon>
        <taxon>Basidiomycota</taxon>
        <taxon>Agaricomycotina</taxon>
        <taxon>Agaricomycetes</taxon>
        <taxon>Agaricomycetidae</taxon>
        <taxon>Agaricales</taxon>
        <taxon>Tricholomatineae</taxon>
        <taxon>Lyophyllaceae</taxon>
        <taxon>Hypsizygus</taxon>
    </lineage>
</organism>
<keyword evidence="1" id="KW-1133">Transmembrane helix</keyword>
<comment type="caution">
    <text evidence="2">The sequence shown here is derived from an EMBL/GenBank/DDBJ whole genome shotgun (WGS) entry which is preliminary data.</text>
</comment>
<dbReference type="EMBL" id="LUEZ02000055">
    <property type="protein sequence ID" value="RDB21165.1"/>
    <property type="molecule type" value="Genomic_DNA"/>
</dbReference>
<keyword evidence="1" id="KW-0812">Transmembrane</keyword>
<dbReference type="OrthoDB" id="3254429at2759"/>
<feature type="transmembrane region" description="Helical" evidence="1">
    <location>
        <begin position="89"/>
        <end position="107"/>
    </location>
</feature>
<evidence type="ECO:0000256" key="1">
    <source>
        <dbReference type="SAM" id="Phobius"/>
    </source>
</evidence>
<evidence type="ECO:0000313" key="3">
    <source>
        <dbReference type="Proteomes" id="UP000076154"/>
    </source>
</evidence>
<keyword evidence="3" id="KW-1185">Reference proteome</keyword>
<accession>A0A369JL79</accession>
<protein>
    <submittedName>
        <fullName evidence="2">Uncharacterized protein</fullName>
    </submittedName>
</protein>
<evidence type="ECO:0000313" key="2">
    <source>
        <dbReference type="EMBL" id="RDB21165.1"/>
    </source>
</evidence>
<dbReference type="Proteomes" id="UP000076154">
    <property type="component" value="Unassembled WGS sequence"/>
</dbReference>
<keyword evidence="1" id="KW-0472">Membrane</keyword>
<dbReference type="AlphaFoldDB" id="A0A369JL79"/>
<proteinExistence type="predicted"/>
<sequence>MCSGRIAASPAGDWAQASATGQRARRRHHRLYVLGLLEARQDLSINKRSWDNISSRVLIDMEQMNRPLPPLFHLPSSPLPARLPFPPPLLLSSLLLFLFFFLFSFLFSTPSSLRASKSARHSVMHLTADHLVTGPSFTSPAKPSPAKPSACEVLGEGSMYPRPAASAQISGFSGARFKGYYVLEDAVKRRHHACANNLIGPPASAPLTPLLRLRLRALSTAALP</sequence>
<reference evidence="2" key="1">
    <citation type="submission" date="2018-04" db="EMBL/GenBank/DDBJ databases">
        <title>Whole genome sequencing of Hypsizygus marmoreus.</title>
        <authorList>
            <person name="Choi I.-G."/>
            <person name="Min B."/>
            <person name="Kim J.-G."/>
            <person name="Kim S."/>
            <person name="Oh Y.-L."/>
            <person name="Kong W.-S."/>
            <person name="Park H."/>
            <person name="Jeong J."/>
            <person name="Song E.-S."/>
        </authorList>
    </citation>
    <scope>NUCLEOTIDE SEQUENCE [LARGE SCALE GENOMIC DNA]</scope>
    <source>
        <strain evidence="2">51987-8</strain>
    </source>
</reference>
<name>A0A369JL79_HYPMA</name>